<feature type="domain" description="Core-binding (CB)" evidence="10">
    <location>
        <begin position="23"/>
        <end position="172"/>
    </location>
</feature>
<sequence length="417" mass="48709">MNTKRKSPAAIIDNLNYIGNPFKQKHFSADSYLDTKLTGADIDLEYALKFLYSYNGSTATFNSYRRDLERLLQWSWRIEQTSLLNLKREHIEEFIRFCFNPPKVWIGIKNVARFKNVNGARQANDEWRPFVATITKSEHRKNKAVETDKFCLSQAAIKGTFTALSSFYEYLIQENLVESNPVALIKQKSKFIRKDQLKPIVRRISTLQWDYVLETAELMASENPEKYERTLFIMNCLFAMYLRISELVADERSTPIMSDFRKDHDNNWWFDVTGKGNKNRSITVCDDMLKALKRYRKYLSLSQLPPLGEQIPLVSKSIGKGSITSTRHIRRIVQQCFDAAYTRMKDDGLKADAMELKTATVHWLRHTGISEDVKFRPREHVRDDAGHASMATTDRYIDSDLRERHESGRKKRIKDIY</sequence>
<keyword evidence="6" id="KW-0238">DNA-binding</keyword>
<evidence type="ECO:0000256" key="2">
    <source>
        <dbReference type="ARBA" id="ARBA00022490"/>
    </source>
</evidence>
<dbReference type="PROSITE" id="PS51900">
    <property type="entry name" value="CB"/>
    <property type="match status" value="1"/>
</dbReference>
<dbReference type="GO" id="GO:0006310">
    <property type="term" value="P:DNA recombination"/>
    <property type="evidence" value="ECO:0007669"/>
    <property type="project" value="UniProtKB-KW"/>
</dbReference>
<keyword evidence="2" id="KW-0963">Cytoplasm</keyword>
<dbReference type="PROSITE" id="PS51898">
    <property type="entry name" value="TYR_RECOMBINASE"/>
    <property type="match status" value="1"/>
</dbReference>
<keyword evidence="7" id="KW-0233">DNA recombination</keyword>
<keyword evidence="5" id="KW-0229">DNA integration</keyword>
<evidence type="ECO:0000256" key="5">
    <source>
        <dbReference type="ARBA" id="ARBA00022908"/>
    </source>
</evidence>
<dbReference type="CDD" id="cd00397">
    <property type="entry name" value="DNA_BRE_C"/>
    <property type="match status" value="1"/>
</dbReference>
<feature type="domain" description="Tyr recombinase" evidence="9">
    <location>
        <begin position="202"/>
        <end position="409"/>
    </location>
</feature>
<name>A0A3B0WIS7_9ZZZZ</name>
<dbReference type="GO" id="GO:0005737">
    <property type="term" value="C:cytoplasm"/>
    <property type="evidence" value="ECO:0007669"/>
    <property type="project" value="UniProtKB-SubCell"/>
</dbReference>
<comment type="subcellular location">
    <subcellularLocation>
        <location evidence="1">Cytoplasm</location>
    </subcellularLocation>
</comment>
<dbReference type="InterPro" id="IPR010998">
    <property type="entry name" value="Integrase_recombinase_N"/>
</dbReference>
<dbReference type="EMBL" id="UOFD01000025">
    <property type="protein sequence ID" value="VAW51212.1"/>
    <property type="molecule type" value="Genomic_DNA"/>
</dbReference>
<evidence type="ECO:0000256" key="3">
    <source>
        <dbReference type="ARBA" id="ARBA00022618"/>
    </source>
</evidence>
<evidence type="ECO:0000256" key="4">
    <source>
        <dbReference type="ARBA" id="ARBA00022829"/>
    </source>
</evidence>
<dbReference type="InterPro" id="IPR011010">
    <property type="entry name" value="DNA_brk_join_enz"/>
</dbReference>
<dbReference type="InterPro" id="IPR013762">
    <property type="entry name" value="Integrase-like_cat_sf"/>
</dbReference>
<reference evidence="11" key="1">
    <citation type="submission" date="2018-06" db="EMBL/GenBank/DDBJ databases">
        <authorList>
            <person name="Zhirakovskaya E."/>
        </authorList>
    </citation>
    <scope>NUCLEOTIDE SEQUENCE</scope>
</reference>
<dbReference type="Gene3D" id="1.10.150.130">
    <property type="match status" value="1"/>
</dbReference>
<dbReference type="GO" id="GO:0015074">
    <property type="term" value="P:DNA integration"/>
    <property type="evidence" value="ECO:0007669"/>
    <property type="project" value="UniProtKB-KW"/>
</dbReference>
<dbReference type="InterPro" id="IPR050090">
    <property type="entry name" value="Tyrosine_recombinase_XerCD"/>
</dbReference>
<keyword evidence="3" id="KW-0132">Cell division</keyword>
<dbReference type="InterPro" id="IPR044068">
    <property type="entry name" value="CB"/>
</dbReference>
<accession>A0A3B0WIS7</accession>
<evidence type="ECO:0000256" key="6">
    <source>
        <dbReference type="ARBA" id="ARBA00023125"/>
    </source>
</evidence>
<dbReference type="GO" id="GO:0051301">
    <property type="term" value="P:cell division"/>
    <property type="evidence" value="ECO:0007669"/>
    <property type="project" value="UniProtKB-KW"/>
</dbReference>
<dbReference type="GO" id="GO:0003677">
    <property type="term" value="F:DNA binding"/>
    <property type="evidence" value="ECO:0007669"/>
    <property type="project" value="UniProtKB-KW"/>
</dbReference>
<dbReference type="Gene3D" id="1.10.443.10">
    <property type="entry name" value="Intergrase catalytic core"/>
    <property type="match status" value="1"/>
</dbReference>
<dbReference type="GO" id="GO:0007059">
    <property type="term" value="P:chromosome segregation"/>
    <property type="evidence" value="ECO:0007669"/>
    <property type="project" value="UniProtKB-KW"/>
</dbReference>
<keyword evidence="4" id="KW-0159">Chromosome partition</keyword>
<gene>
    <name evidence="11" type="ORF">MNBD_GAMMA06-2170</name>
</gene>
<evidence type="ECO:0000259" key="10">
    <source>
        <dbReference type="PROSITE" id="PS51900"/>
    </source>
</evidence>
<protein>
    <submittedName>
        <fullName evidence="11">Site specific recombinase, phage integrase</fullName>
    </submittedName>
</protein>
<organism evidence="11">
    <name type="scientific">hydrothermal vent metagenome</name>
    <dbReference type="NCBI Taxonomy" id="652676"/>
    <lineage>
        <taxon>unclassified sequences</taxon>
        <taxon>metagenomes</taxon>
        <taxon>ecological metagenomes</taxon>
    </lineage>
</organism>
<evidence type="ECO:0000313" key="11">
    <source>
        <dbReference type="EMBL" id="VAW51212.1"/>
    </source>
</evidence>
<dbReference type="InterPro" id="IPR002104">
    <property type="entry name" value="Integrase_catalytic"/>
</dbReference>
<dbReference type="AlphaFoldDB" id="A0A3B0WIS7"/>
<evidence type="ECO:0000259" key="9">
    <source>
        <dbReference type="PROSITE" id="PS51898"/>
    </source>
</evidence>
<evidence type="ECO:0000256" key="7">
    <source>
        <dbReference type="ARBA" id="ARBA00023172"/>
    </source>
</evidence>
<dbReference type="SUPFAM" id="SSF56349">
    <property type="entry name" value="DNA breaking-rejoining enzymes"/>
    <property type="match status" value="1"/>
</dbReference>
<evidence type="ECO:0000256" key="1">
    <source>
        <dbReference type="ARBA" id="ARBA00004496"/>
    </source>
</evidence>
<evidence type="ECO:0000256" key="8">
    <source>
        <dbReference type="ARBA" id="ARBA00023306"/>
    </source>
</evidence>
<proteinExistence type="predicted"/>
<keyword evidence="8" id="KW-0131">Cell cycle</keyword>
<dbReference type="PANTHER" id="PTHR30349:SF77">
    <property type="entry name" value="TYROSINE RECOMBINASE XERC"/>
    <property type="match status" value="1"/>
</dbReference>
<dbReference type="PANTHER" id="PTHR30349">
    <property type="entry name" value="PHAGE INTEGRASE-RELATED"/>
    <property type="match status" value="1"/>
</dbReference>